<keyword evidence="3" id="KW-1185">Reference proteome</keyword>
<name>A0A2S9XAZ4_9BACT</name>
<feature type="transmembrane region" description="Helical" evidence="1">
    <location>
        <begin position="6"/>
        <end position="31"/>
    </location>
</feature>
<keyword evidence="1" id="KW-0472">Membrane</keyword>
<dbReference type="Proteomes" id="UP000237968">
    <property type="component" value="Unassembled WGS sequence"/>
</dbReference>
<gene>
    <name evidence="2" type="ORF">ENSA5_68660</name>
</gene>
<proteinExistence type="predicted"/>
<dbReference type="OrthoDB" id="9973537at2"/>
<keyword evidence="1" id="KW-0812">Transmembrane</keyword>
<feature type="transmembrane region" description="Helical" evidence="1">
    <location>
        <begin position="43"/>
        <end position="62"/>
    </location>
</feature>
<accession>A0A2S9XAZ4</accession>
<feature type="transmembrane region" description="Helical" evidence="1">
    <location>
        <begin position="68"/>
        <end position="87"/>
    </location>
</feature>
<evidence type="ECO:0000256" key="1">
    <source>
        <dbReference type="SAM" id="Phobius"/>
    </source>
</evidence>
<keyword evidence="1" id="KW-1133">Transmembrane helix</keyword>
<evidence type="ECO:0000313" key="2">
    <source>
        <dbReference type="EMBL" id="PRP90025.1"/>
    </source>
</evidence>
<organism evidence="2 3">
    <name type="scientific">Enhygromyxa salina</name>
    <dbReference type="NCBI Taxonomy" id="215803"/>
    <lineage>
        <taxon>Bacteria</taxon>
        <taxon>Pseudomonadati</taxon>
        <taxon>Myxococcota</taxon>
        <taxon>Polyangia</taxon>
        <taxon>Nannocystales</taxon>
        <taxon>Nannocystaceae</taxon>
        <taxon>Enhygromyxa</taxon>
    </lineage>
</organism>
<sequence length="95" mass="10329">MATVVEILLLALPLMVVSLIAGLGLSVVVIAKEGRGRSRMASQVVGLVNLALILPLTLLSWAAETRDVRYMFMFVAAAFALIGYLGLRLPQRFRD</sequence>
<dbReference type="RefSeq" id="WP_106395990.1">
    <property type="nucleotide sequence ID" value="NZ_PVNK01000305.1"/>
</dbReference>
<protein>
    <submittedName>
        <fullName evidence="2">Uncharacterized protein</fullName>
    </submittedName>
</protein>
<reference evidence="2 3" key="1">
    <citation type="submission" date="2018-03" db="EMBL/GenBank/DDBJ databases">
        <title>Draft Genome Sequences of the Obligatory Marine Myxobacteria Enhygromyxa salina SWB005.</title>
        <authorList>
            <person name="Poehlein A."/>
            <person name="Moghaddam J.A."/>
            <person name="Harms H."/>
            <person name="Alanjari M."/>
            <person name="Koenig G.M."/>
            <person name="Daniel R."/>
            <person name="Schaeberle T.F."/>
        </authorList>
    </citation>
    <scope>NUCLEOTIDE SEQUENCE [LARGE SCALE GENOMIC DNA]</scope>
    <source>
        <strain evidence="2 3">SWB005</strain>
    </source>
</reference>
<dbReference type="EMBL" id="PVNK01000305">
    <property type="protein sequence ID" value="PRP90025.1"/>
    <property type="molecule type" value="Genomic_DNA"/>
</dbReference>
<dbReference type="AlphaFoldDB" id="A0A2S9XAZ4"/>
<comment type="caution">
    <text evidence="2">The sequence shown here is derived from an EMBL/GenBank/DDBJ whole genome shotgun (WGS) entry which is preliminary data.</text>
</comment>
<evidence type="ECO:0000313" key="3">
    <source>
        <dbReference type="Proteomes" id="UP000237968"/>
    </source>
</evidence>